<proteinExistence type="inferred from homology"/>
<gene>
    <name evidence="9" type="ORF">WAX74_04065</name>
</gene>
<evidence type="ECO:0000313" key="10">
    <source>
        <dbReference type="Proteomes" id="UP001364890"/>
    </source>
</evidence>
<evidence type="ECO:0000256" key="3">
    <source>
        <dbReference type="ARBA" id="ARBA00022679"/>
    </source>
</evidence>
<dbReference type="NCBIfam" id="TIGR03025">
    <property type="entry name" value="EPS_sugtrans"/>
    <property type="match status" value="1"/>
</dbReference>
<feature type="transmembrane region" description="Helical" evidence="7">
    <location>
        <begin position="12"/>
        <end position="30"/>
    </location>
</feature>
<keyword evidence="3 9" id="KW-0808">Transferase</keyword>
<dbReference type="InterPro" id="IPR036291">
    <property type="entry name" value="NAD(P)-bd_dom_sf"/>
</dbReference>
<dbReference type="SUPFAM" id="SSF51735">
    <property type="entry name" value="NAD(P)-binding Rossmann-fold domains"/>
    <property type="match status" value="1"/>
</dbReference>
<dbReference type="InterPro" id="IPR003362">
    <property type="entry name" value="Bact_transf"/>
</dbReference>
<dbReference type="GO" id="GO:0089702">
    <property type="term" value="F:undecaprenyl-phosphate glucose phosphotransferase activity"/>
    <property type="evidence" value="ECO:0007669"/>
    <property type="project" value="UniProtKB-EC"/>
</dbReference>
<evidence type="ECO:0000256" key="5">
    <source>
        <dbReference type="ARBA" id="ARBA00022989"/>
    </source>
</evidence>
<comment type="caution">
    <text evidence="9">The sequence shown here is derived from an EMBL/GenBank/DDBJ whole genome shotgun (WGS) entry which is preliminary data.</text>
</comment>
<keyword evidence="4 7" id="KW-0812">Transmembrane</keyword>
<dbReference type="PANTHER" id="PTHR30576:SF0">
    <property type="entry name" value="UNDECAPRENYL-PHOSPHATE N-ACETYLGALACTOSAMINYL 1-PHOSPHATE TRANSFERASE-RELATED"/>
    <property type="match status" value="1"/>
</dbReference>
<protein>
    <submittedName>
        <fullName evidence="9">Undecaprenyl-phosphate glucose phosphotransferase</fullName>
        <ecNumber evidence="9">2.7.8.31</ecNumber>
    </submittedName>
</protein>
<dbReference type="Gene3D" id="3.40.50.720">
    <property type="entry name" value="NAD(P)-binding Rossmann-like Domain"/>
    <property type="match status" value="1"/>
</dbReference>
<evidence type="ECO:0000256" key="6">
    <source>
        <dbReference type="ARBA" id="ARBA00023136"/>
    </source>
</evidence>
<organism evidence="9 10">
    <name type="scientific">Psychrobacillus mangrovi</name>
    <dbReference type="NCBI Taxonomy" id="3117745"/>
    <lineage>
        <taxon>Bacteria</taxon>
        <taxon>Bacillati</taxon>
        <taxon>Bacillota</taxon>
        <taxon>Bacilli</taxon>
        <taxon>Bacillales</taxon>
        <taxon>Bacillaceae</taxon>
        <taxon>Psychrobacillus</taxon>
    </lineage>
</organism>
<accession>A0ABU8F1E6</accession>
<comment type="subcellular location">
    <subcellularLocation>
        <location evidence="1">Membrane</location>
        <topology evidence="1">Multi-pass membrane protein</topology>
    </subcellularLocation>
</comment>
<evidence type="ECO:0000313" key="9">
    <source>
        <dbReference type="EMBL" id="MEI4768832.1"/>
    </source>
</evidence>
<evidence type="ECO:0000259" key="8">
    <source>
        <dbReference type="Pfam" id="PF02397"/>
    </source>
</evidence>
<dbReference type="Proteomes" id="UP001364890">
    <property type="component" value="Unassembled WGS sequence"/>
</dbReference>
<feature type="transmembrane region" description="Helical" evidence="7">
    <location>
        <begin position="287"/>
        <end position="308"/>
    </location>
</feature>
<dbReference type="RefSeq" id="WP_336496386.1">
    <property type="nucleotide sequence ID" value="NZ_JBAWSY010000002.1"/>
</dbReference>
<dbReference type="InterPro" id="IPR017473">
    <property type="entry name" value="Undecaprenyl-P_gluc_Ptfrase"/>
</dbReference>
<evidence type="ECO:0000256" key="2">
    <source>
        <dbReference type="ARBA" id="ARBA00006464"/>
    </source>
</evidence>
<comment type="similarity">
    <text evidence="2">Belongs to the bacterial sugar transferase family.</text>
</comment>
<evidence type="ECO:0000256" key="1">
    <source>
        <dbReference type="ARBA" id="ARBA00004141"/>
    </source>
</evidence>
<dbReference type="EMBL" id="JBAWSY010000002">
    <property type="protein sequence ID" value="MEI4768832.1"/>
    <property type="molecule type" value="Genomic_DNA"/>
</dbReference>
<feature type="domain" description="Bacterial sugar transferase" evidence="8">
    <location>
        <begin position="282"/>
        <end position="461"/>
    </location>
</feature>
<feature type="transmembrane region" description="Helical" evidence="7">
    <location>
        <begin position="84"/>
        <end position="104"/>
    </location>
</feature>
<dbReference type="EC" id="2.7.8.31" evidence="9"/>
<evidence type="ECO:0000256" key="4">
    <source>
        <dbReference type="ARBA" id="ARBA00022692"/>
    </source>
</evidence>
<evidence type="ECO:0000256" key="7">
    <source>
        <dbReference type="SAM" id="Phobius"/>
    </source>
</evidence>
<dbReference type="PANTHER" id="PTHR30576">
    <property type="entry name" value="COLANIC BIOSYNTHESIS UDP-GLUCOSE LIPID CARRIER TRANSFERASE"/>
    <property type="match status" value="1"/>
</dbReference>
<dbReference type="Pfam" id="PF13727">
    <property type="entry name" value="CoA_binding_3"/>
    <property type="match status" value="1"/>
</dbReference>
<dbReference type="Pfam" id="PF02397">
    <property type="entry name" value="Bac_transf"/>
    <property type="match status" value="1"/>
</dbReference>
<keyword evidence="5 7" id="KW-1133">Transmembrane helix</keyword>
<keyword evidence="10" id="KW-1185">Reference proteome</keyword>
<dbReference type="InterPro" id="IPR017475">
    <property type="entry name" value="EPS_sugar_tfrase"/>
</dbReference>
<sequence>MIRGKERFITQLYILVDFIFIQISFFIAWFSRFYLIDNEQLGSYLPLSSYFLWNLVYSIIYILIAFVIGLYVPKRKAKFAIEIAKIFQAHLFSLFVLLSILFTVKNIDISRLFLVIYFILGVLSAVIYRYIVKQSLRSLRSKGFNRQFVLILGAGSIGKRYMRNLMKHPEYGLEVIGFLDDYRTEYCSDDYFQKQILGKLNTLDKILNERVVDEVVVALPLTAFTKYQQIIMICEKAGVRVSIVPDFYDILPASPHFEKFGDLPIINVRDVPLDEFVNRILKRAFDIAFSLLAIILTSPLLLMIAIGVKLTSPGPILFKQERVGLNRRTFNMYKFRSMNYMPELVSNTEWTVENDPRRTKFGTFLRKTSLDELPQFFNVLKGDMSVVGPRPERPYFVEQFKEEVPKYMIKHQVSPGITGWAQVCGLRGDTSIENRIEHDIYYIENWTLLFDVKIILKTIVNGFMNKNAY</sequence>
<keyword evidence="6 7" id="KW-0472">Membrane</keyword>
<name>A0ABU8F1E6_9BACI</name>
<dbReference type="NCBIfam" id="TIGR03023">
    <property type="entry name" value="WcaJ_sugtrans"/>
    <property type="match status" value="1"/>
</dbReference>
<reference evidence="9 10" key="1">
    <citation type="submission" date="2024-01" db="EMBL/GenBank/DDBJ databases">
        <title>Seven novel Bacillus-like species.</title>
        <authorList>
            <person name="Liu G."/>
        </authorList>
    </citation>
    <scope>NUCLEOTIDE SEQUENCE [LARGE SCALE GENOMIC DNA]</scope>
    <source>
        <strain evidence="9 10">FJAT-51614</strain>
    </source>
</reference>
<feature type="transmembrane region" description="Helical" evidence="7">
    <location>
        <begin position="50"/>
        <end position="72"/>
    </location>
</feature>
<feature type="transmembrane region" description="Helical" evidence="7">
    <location>
        <begin position="110"/>
        <end position="132"/>
    </location>
</feature>